<dbReference type="GO" id="GO:0008270">
    <property type="term" value="F:zinc ion binding"/>
    <property type="evidence" value="ECO:0007669"/>
    <property type="project" value="InterPro"/>
</dbReference>
<evidence type="ECO:0000256" key="1">
    <source>
        <dbReference type="ARBA" id="ARBA00004123"/>
    </source>
</evidence>
<dbReference type="OrthoDB" id="5419315at2759"/>
<dbReference type="PANTHER" id="PTHR37534">
    <property type="entry name" value="TRANSCRIPTIONAL ACTIVATOR PROTEIN UGA3"/>
    <property type="match status" value="1"/>
</dbReference>
<dbReference type="InterPro" id="IPR021858">
    <property type="entry name" value="Fun_TF"/>
</dbReference>
<dbReference type="GO" id="GO:0000976">
    <property type="term" value="F:transcription cis-regulatory region binding"/>
    <property type="evidence" value="ECO:0007669"/>
    <property type="project" value="TreeGrafter"/>
</dbReference>
<dbReference type="SMART" id="SM00066">
    <property type="entry name" value="GAL4"/>
    <property type="match status" value="1"/>
</dbReference>
<dbReference type="PANTHER" id="PTHR37534:SF7">
    <property type="entry name" value="TRANSCRIPTIONAL ACTIVATOR PROTEIN UGA3"/>
    <property type="match status" value="1"/>
</dbReference>
<feature type="domain" description="Zn(2)-C6 fungal-type" evidence="4">
    <location>
        <begin position="31"/>
        <end position="61"/>
    </location>
</feature>
<dbReference type="Proteomes" id="UP000094285">
    <property type="component" value="Unassembled WGS sequence"/>
</dbReference>
<feature type="compositionally biased region" description="Polar residues" evidence="3">
    <location>
        <begin position="1"/>
        <end position="11"/>
    </location>
</feature>
<evidence type="ECO:0000313" key="6">
    <source>
        <dbReference type="Proteomes" id="UP000094285"/>
    </source>
</evidence>
<evidence type="ECO:0000313" key="5">
    <source>
        <dbReference type="EMBL" id="ODV81320.1"/>
    </source>
</evidence>
<dbReference type="SUPFAM" id="SSF57701">
    <property type="entry name" value="Zn2/Cys6 DNA-binding domain"/>
    <property type="match status" value="1"/>
</dbReference>
<dbReference type="InterPro" id="IPR001138">
    <property type="entry name" value="Zn2Cys6_DnaBD"/>
</dbReference>
<dbReference type="GO" id="GO:0045944">
    <property type="term" value="P:positive regulation of transcription by RNA polymerase II"/>
    <property type="evidence" value="ECO:0007669"/>
    <property type="project" value="TreeGrafter"/>
</dbReference>
<evidence type="ECO:0000256" key="2">
    <source>
        <dbReference type="ARBA" id="ARBA00023242"/>
    </source>
</evidence>
<evidence type="ECO:0000256" key="3">
    <source>
        <dbReference type="SAM" id="MobiDB-lite"/>
    </source>
</evidence>
<keyword evidence="2" id="KW-0539">Nucleus</keyword>
<dbReference type="InterPro" id="IPR036864">
    <property type="entry name" value="Zn2-C6_fun-type_DNA-bd_sf"/>
</dbReference>
<dbReference type="RefSeq" id="XP_020066442.1">
    <property type="nucleotide sequence ID" value="XM_020207075.1"/>
</dbReference>
<accession>A0A1E4SP60</accession>
<dbReference type="EMBL" id="KV453909">
    <property type="protein sequence ID" value="ODV81320.1"/>
    <property type="molecule type" value="Genomic_DNA"/>
</dbReference>
<name>A0A1E4SP60_9ASCO</name>
<feature type="compositionally biased region" description="Basic and acidic residues" evidence="3">
    <location>
        <begin position="12"/>
        <end position="23"/>
    </location>
</feature>
<sequence>MFATLDLNSKSSRAEGVSKVEKPTKRRSKTGCLTCRKRKKKCDEARPVCVFCQKRGLSCEWEIKHYGLVEIKVKNEARMEDPRVMNPTDLIQLIQGQGGRLNEFDPGYNEKKPSDTEPYLREEIIEIPRNIEHDYTPGNAQSLTSFLEDELTDKTDNLDSQLALSRVQSPLPDFLNEFTLNEIFSNYTPMLVQPSSSFNLFLDDKGLVYLNYFESNVANLLSVSPRSSNYFLKTFFTLAVSNESILNALAAWGALFHSDANHEIVNKYLQRSKDYANKSLLNKYDYFVTLAYYLINIGIQVCSGDTKNWHTIFNKCCDLLGAYGGVRKFIKDFNYSNDCKFLLANFQFHDVMSSETLTNGTRCLLSNYNDIFQTKNSSGDEEYGIDPYQGCIQPIVLLLGEIMNCYAKVKSATTELNKELNSGEAKNIVQIHSRRLNHYEVIDQFHYELANKVRYCEPLKSQLDQLPTEEEKEKHLKLFELYRITSKMYLALYFKQLQPNSSEVQNLLLSSLKIIDELIETYMKGAFNMSLLICGISCCNEYDRMILDKKFQKIYSSYKVGNVKRIWHIVKESWRRNATGGVCIDWIDICNDFGWKLSLC</sequence>
<reference evidence="6" key="1">
    <citation type="submission" date="2016-05" db="EMBL/GenBank/DDBJ databases">
        <title>Comparative genomics of biotechnologically important yeasts.</title>
        <authorList>
            <consortium name="DOE Joint Genome Institute"/>
            <person name="Riley R."/>
            <person name="Haridas S."/>
            <person name="Wolfe K.H."/>
            <person name="Lopes M.R."/>
            <person name="Hittinger C.T."/>
            <person name="Goker M."/>
            <person name="Salamov A."/>
            <person name="Wisecaver J."/>
            <person name="Long T.M."/>
            <person name="Aerts A.L."/>
            <person name="Barry K."/>
            <person name="Choi C."/>
            <person name="Clum A."/>
            <person name="Coughlan A.Y."/>
            <person name="Deshpande S."/>
            <person name="Douglass A.P."/>
            <person name="Hanson S.J."/>
            <person name="Klenk H.-P."/>
            <person name="Labutti K."/>
            <person name="Lapidus A."/>
            <person name="Lindquist E."/>
            <person name="Lipzen A."/>
            <person name="Meier-Kolthoff J.P."/>
            <person name="Ohm R.A."/>
            <person name="Otillar R.P."/>
            <person name="Pangilinan J."/>
            <person name="Peng Y."/>
            <person name="Rokas A."/>
            <person name="Rosa C.A."/>
            <person name="Scheuner C."/>
            <person name="Sibirny A.A."/>
            <person name="Slot J.C."/>
            <person name="Stielow J.B."/>
            <person name="Sun H."/>
            <person name="Kurtzman C.P."/>
            <person name="Blackwell M."/>
            <person name="Grigoriev I.V."/>
            <person name="Jeffries T.W."/>
        </authorList>
    </citation>
    <scope>NUCLEOTIDE SEQUENCE [LARGE SCALE GENOMIC DNA]</scope>
    <source>
        <strain evidence="6">NRRL Y-17324</strain>
    </source>
</reference>
<evidence type="ECO:0000259" key="4">
    <source>
        <dbReference type="PROSITE" id="PS50048"/>
    </source>
</evidence>
<dbReference type="CDD" id="cd00067">
    <property type="entry name" value="GAL4"/>
    <property type="match status" value="1"/>
</dbReference>
<protein>
    <recommendedName>
        <fullName evidence="4">Zn(2)-C6 fungal-type domain-containing protein</fullName>
    </recommendedName>
</protein>
<feature type="region of interest" description="Disordered" evidence="3">
    <location>
        <begin position="1"/>
        <end position="23"/>
    </location>
</feature>
<dbReference type="Gene3D" id="4.10.240.10">
    <property type="entry name" value="Zn(2)-C6 fungal-type DNA-binding domain"/>
    <property type="match status" value="1"/>
</dbReference>
<dbReference type="AlphaFoldDB" id="A0A1E4SP60"/>
<dbReference type="GeneID" id="30981212"/>
<proteinExistence type="predicted"/>
<comment type="subcellular location">
    <subcellularLocation>
        <location evidence="1">Nucleus</location>
    </subcellularLocation>
</comment>
<dbReference type="GO" id="GO:0000981">
    <property type="term" value="F:DNA-binding transcription factor activity, RNA polymerase II-specific"/>
    <property type="evidence" value="ECO:0007669"/>
    <property type="project" value="InterPro"/>
</dbReference>
<organism evidence="5 6">
    <name type="scientific">Suhomyces tanzawaensis NRRL Y-17324</name>
    <dbReference type="NCBI Taxonomy" id="984487"/>
    <lineage>
        <taxon>Eukaryota</taxon>
        <taxon>Fungi</taxon>
        <taxon>Dikarya</taxon>
        <taxon>Ascomycota</taxon>
        <taxon>Saccharomycotina</taxon>
        <taxon>Pichiomycetes</taxon>
        <taxon>Debaryomycetaceae</taxon>
        <taxon>Suhomyces</taxon>
    </lineage>
</organism>
<keyword evidence="6" id="KW-1185">Reference proteome</keyword>
<dbReference type="Pfam" id="PF00172">
    <property type="entry name" value="Zn_clus"/>
    <property type="match status" value="1"/>
</dbReference>
<gene>
    <name evidence="5" type="ORF">CANTADRAFT_24308</name>
</gene>
<dbReference type="Pfam" id="PF11951">
    <property type="entry name" value="Fungal_trans_2"/>
    <property type="match status" value="1"/>
</dbReference>
<dbReference type="GO" id="GO:0005634">
    <property type="term" value="C:nucleus"/>
    <property type="evidence" value="ECO:0007669"/>
    <property type="project" value="UniProtKB-SubCell"/>
</dbReference>
<dbReference type="PROSITE" id="PS00463">
    <property type="entry name" value="ZN2_CY6_FUNGAL_1"/>
    <property type="match status" value="1"/>
</dbReference>
<dbReference type="PROSITE" id="PS50048">
    <property type="entry name" value="ZN2_CY6_FUNGAL_2"/>
    <property type="match status" value="1"/>
</dbReference>
<dbReference type="STRING" id="984487.A0A1E4SP60"/>